<dbReference type="GO" id="GO:0006406">
    <property type="term" value="P:mRNA export from nucleus"/>
    <property type="evidence" value="ECO:0007669"/>
    <property type="project" value="TreeGrafter"/>
</dbReference>
<evidence type="ECO:0000256" key="7">
    <source>
        <dbReference type="ARBA" id="ARBA00023242"/>
    </source>
</evidence>
<dbReference type="AlphaFoldDB" id="K8ECG0"/>
<proteinExistence type="predicted"/>
<evidence type="ECO:0000256" key="4">
    <source>
        <dbReference type="ARBA" id="ARBA00022927"/>
    </source>
</evidence>
<dbReference type="STRING" id="41875.K8ECG0"/>
<organism evidence="9 10">
    <name type="scientific">Bathycoccus prasinos</name>
    <dbReference type="NCBI Taxonomy" id="41875"/>
    <lineage>
        <taxon>Eukaryota</taxon>
        <taxon>Viridiplantae</taxon>
        <taxon>Chlorophyta</taxon>
        <taxon>Mamiellophyceae</taxon>
        <taxon>Mamiellales</taxon>
        <taxon>Bathycoccaceae</taxon>
        <taxon>Bathycoccus</taxon>
    </lineage>
</organism>
<keyword evidence="10" id="KW-1185">Reference proteome</keyword>
<reference evidence="9 10" key="1">
    <citation type="submission" date="2011-10" db="EMBL/GenBank/DDBJ databases">
        <authorList>
            <person name="Genoscope - CEA"/>
        </authorList>
    </citation>
    <scope>NUCLEOTIDE SEQUENCE [LARGE SCALE GENOMIC DNA]</scope>
    <source>
        <strain evidence="9 10">RCC 1105</strain>
    </source>
</reference>
<dbReference type="GO" id="GO:0000055">
    <property type="term" value="P:ribosomal large subunit export from nucleus"/>
    <property type="evidence" value="ECO:0007669"/>
    <property type="project" value="InterPro"/>
</dbReference>
<dbReference type="GO" id="GO:0000056">
    <property type="term" value="P:ribosomal small subunit export from nucleus"/>
    <property type="evidence" value="ECO:0007669"/>
    <property type="project" value="InterPro"/>
</dbReference>
<dbReference type="PANTHER" id="PTHR13257">
    <property type="entry name" value="NUCLEOPORIN NUP84-RELATED"/>
    <property type="match status" value="1"/>
</dbReference>
<evidence type="ECO:0000256" key="5">
    <source>
        <dbReference type="ARBA" id="ARBA00023010"/>
    </source>
</evidence>
<comment type="subcellular location">
    <subcellularLocation>
        <location evidence="1">Nucleus</location>
        <location evidence="1">Nuclear pore complex</location>
    </subcellularLocation>
</comment>
<dbReference type="GO" id="GO:0005643">
    <property type="term" value="C:nuclear pore"/>
    <property type="evidence" value="ECO:0007669"/>
    <property type="project" value="UniProtKB-SubCell"/>
</dbReference>
<keyword evidence="7" id="KW-0539">Nucleus</keyword>
<dbReference type="EMBL" id="FO082276">
    <property type="protein sequence ID" value="CCO15707.1"/>
    <property type="molecule type" value="Genomic_DNA"/>
</dbReference>
<dbReference type="GeneID" id="19017113"/>
<keyword evidence="6" id="KW-0906">Nuclear pore complex</keyword>
<evidence type="ECO:0000313" key="9">
    <source>
        <dbReference type="EMBL" id="CCO15707.1"/>
    </source>
</evidence>
<protein>
    <submittedName>
        <fullName evidence="9">Nuclear pore complex protein-related (ISS)</fullName>
    </submittedName>
</protein>
<dbReference type="GO" id="GO:0017056">
    <property type="term" value="F:structural constituent of nuclear pore"/>
    <property type="evidence" value="ECO:0007669"/>
    <property type="project" value="InterPro"/>
</dbReference>
<evidence type="ECO:0000256" key="3">
    <source>
        <dbReference type="ARBA" id="ARBA00022816"/>
    </source>
</evidence>
<evidence type="ECO:0000256" key="6">
    <source>
        <dbReference type="ARBA" id="ARBA00023132"/>
    </source>
</evidence>
<dbReference type="GO" id="GO:0006606">
    <property type="term" value="P:protein import into nucleus"/>
    <property type="evidence" value="ECO:0007669"/>
    <property type="project" value="TreeGrafter"/>
</dbReference>
<evidence type="ECO:0000256" key="2">
    <source>
        <dbReference type="ARBA" id="ARBA00022448"/>
    </source>
</evidence>
<dbReference type="KEGG" id="bpg:Bathy03g05760"/>
<dbReference type="OrthoDB" id="498631at2759"/>
<dbReference type="RefSeq" id="XP_007514270.1">
    <property type="nucleotide sequence ID" value="XM_007514208.1"/>
</dbReference>
<keyword evidence="3" id="KW-0509">mRNA transport</keyword>
<dbReference type="Proteomes" id="UP000198341">
    <property type="component" value="Chromosome 3"/>
</dbReference>
<evidence type="ECO:0000256" key="8">
    <source>
        <dbReference type="SAM" id="MobiDB-lite"/>
    </source>
</evidence>
<name>K8ECG0_9CHLO</name>
<accession>K8ECG0</accession>
<dbReference type="eggNOG" id="KOG4460">
    <property type="taxonomic scope" value="Eukaryota"/>
</dbReference>
<dbReference type="InterPro" id="IPR037700">
    <property type="entry name" value="NUP88/NUP82"/>
</dbReference>
<dbReference type="PANTHER" id="PTHR13257:SF0">
    <property type="entry name" value="NUCLEAR PORE COMPLEX PROTEIN NUP88"/>
    <property type="match status" value="1"/>
</dbReference>
<feature type="region of interest" description="Disordered" evidence="8">
    <location>
        <begin position="1"/>
        <end position="23"/>
    </location>
</feature>
<sequence>MFDAIAPSPERSRGAPPSPNFLCEDEKGNIYILSKKRRENGRVDTTITSDRSRRAAQHAAGVASLEDVRVYSGIPSSSLSSNGEEEEEEVRTLEVSSGGQFAILVSARENNNTKKTSRVYVVRLQQDDQVNAEGGNKSYYDILPKYFESAPSATVLSAKFCPGTEESIAMLTSDGYFRIVNFTRSCSAPEQIWKMDPSNEHSSSTPIRPQVVDFTFGPPSGWGRFTVFFLCATEEKKVAAVKCMCPIVASGSRTSSRVLDELAKDSQMQKGGGESLRWLERTFDMTSKASVRVARKLSANASGGEAVALQDFLTTSSASSMHSHASRGNLKIAVRSLSGDGRGDDGFLIATLQTDRLIVSAITTALMPLWTSRESRTIEGILHASSTSGDRHASPTPILCDVDVIKLENSAQDGGSTTIYDSCQKVEWDTFIKQRLFATLKGSVHSVDLRWLPILEAAH</sequence>
<keyword evidence="4" id="KW-0653">Protein transport</keyword>
<gene>
    <name evidence="9" type="ORF">Bathy03g05760</name>
</gene>
<keyword evidence="2" id="KW-0813">Transport</keyword>
<evidence type="ECO:0000313" key="10">
    <source>
        <dbReference type="Proteomes" id="UP000198341"/>
    </source>
</evidence>
<evidence type="ECO:0000256" key="1">
    <source>
        <dbReference type="ARBA" id="ARBA00004567"/>
    </source>
</evidence>
<keyword evidence="5" id="KW-0811">Translocation</keyword>